<evidence type="ECO:0000313" key="1">
    <source>
        <dbReference type="EMBL" id="KAJ8876616.1"/>
    </source>
</evidence>
<reference evidence="1 2" key="1">
    <citation type="submission" date="2023-02" db="EMBL/GenBank/DDBJ databases">
        <title>LHISI_Scaffold_Assembly.</title>
        <authorList>
            <person name="Stuart O.P."/>
            <person name="Cleave R."/>
            <person name="Magrath M.J.L."/>
            <person name="Mikheyev A.S."/>
        </authorList>
    </citation>
    <scope>NUCLEOTIDE SEQUENCE [LARGE SCALE GENOMIC DNA]</scope>
    <source>
        <strain evidence="1">Daus_M_001</strain>
        <tissue evidence="1">Leg muscle</tissue>
    </source>
</reference>
<gene>
    <name evidence="1" type="ORF">PR048_021061</name>
</gene>
<protein>
    <recommendedName>
        <fullName evidence="3">Transposase</fullName>
    </recommendedName>
</protein>
<accession>A0ABQ9GX59</accession>
<comment type="caution">
    <text evidence="1">The sequence shown here is derived from an EMBL/GenBank/DDBJ whole genome shotgun (WGS) entry which is preliminary data.</text>
</comment>
<evidence type="ECO:0000313" key="2">
    <source>
        <dbReference type="Proteomes" id="UP001159363"/>
    </source>
</evidence>
<dbReference type="EMBL" id="JARBHB010000008">
    <property type="protein sequence ID" value="KAJ8876616.1"/>
    <property type="molecule type" value="Genomic_DNA"/>
</dbReference>
<sequence length="103" mass="11388">MYRVFSSQLAHAYVKYGSKRDTFKQLPTKKKKAKRGNKEAAILTSAEKGEIVAIVACCNAAGPYIPPLVISKGIRQRPEFTDNLPNGSVVAMSESGYINEEYF</sequence>
<dbReference type="Proteomes" id="UP001159363">
    <property type="component" value="Chromosome 7"/>
</dbReference>
<organism evidence="1 2">
    <name type="scientific">Dryococelus australis</name>
    <dbReference type="NCBI Taxonomy" id="614101"/>
    <lineage>
        <taxon>Eukaryota</taxon>
        <taxon>Metazoa</taxon>
        <taxon>Ecdysozoa</taxon>
        <taxon>Arthropoda</taxon>
        <taxon>Hexapoda</taxon>
        <taxon>Insecta</taxon>
        <taxon>Pterygota</taxon>
        <taxon>Neoptera</taxon>
        <taxon>Polyneoptera</taxon>
        <taxon>Phasmatodea</taxon>
        <taxon>Verophasmatodea</taxon>
        <taxon>Anareolatae</taxon>
        <taxon>Phasmatidae</taxon>
        <taxon>Eurycanthinae</taxon>
        <taxon>Dryococelus</taxon>
    </lineage>
</organism>
<evidence type="ECO:0008006" key="3">
    <source>
        <dbReference type="Google" id="ProtNLM"/>
    </source>
</evidence>
<name>A0ABQ9GX59_9NEOP</name>
<proteinExistence type="predicted"/>
<keyword evidence="2" id="KW-1185">Reference proteome</keyword>